<gene>
    <name evidence="2" type="ORF">LOC62_08G009849</name>
</gene>
<dbReference type="GeneID" id="87813010"/>
<dbReference type="SUPFAM" id="SSF102198">
    <property type="entry name" value="Putative cyclase"/>
    <property type="match status" value="1"/>
</dbReference>
<dbReference type="Pfam" id="PF04199">
    <property type="entry name" value="Cyclase"/>
    <property type="match status" value="1"/>
</dbReference>
<reference evidence="2" key="1">
    <citation type="submission" date="2023-10" db="EMBL/GenBank/DDBJ databases">
        <authorList>
            <person name="Noh H."/>
        </authorList>
    </citation>
    <scope>NUCLEOTIDE SEQUENCE</scope>
    <source>
        <strain evidence="2">DUCC4014</strain>
    </source>
</reference>
<evidence type="ECO:0000256" key="1">
    <source>
        <dbReference type="ARBA" id="ARBA00007865"/>
    </source>
</evidence>
<dbReference type="InterPro" id="IPR037175">
    <property type="entry name" value="KFase_sf"/>
</dbReference>
<dbReference type="PANTHER" id="PTHR34861">
    <property type="match status" value="1"/>
</dbReference>
<dbReference type="GO" id="GO:0019441">
    <property type="term" value="P:L-tryptophan catabolic process to kynurenine"/>
    <property type="evidence" value="ECO:0007669"/>
    <property type="project" value="InterPro"/>
</dbReference>
<dbReference type="GO" id="GO:0004061">
    <property type="term" value="F:arylformamidase activity"/>
    <property type="evidence" value="ECO:0007669"/>
    <property type="project" value="InterPro"/>
</dbReference>
<keyword evidence="3" id="KW-1185">Reference proteome</keyword>
<comment type="similarity">
    <text evidence="1">Belongs to the Cyclase 1 superfamily.</text>
</comment>
<proteinExistence type="inferred from homology"/>
<dbReference type="EMBL" id="CP086721">
    <property type="protein sequence ID" value="WOO86372.1"/>
    <property type="molecule type" value="Genomic_DNA"/>
</dbReference>
<dbReference type="AlphaFoldDB" id="A0AAF0YIM3"/>
<evidence type="ECO:0000313" key="3">
    <source>
        <dbReference type="Proteomes" id="UP000827549"/>
    </source>
</evidence>
<dbReference type="InterPro" id="IPR007325">
    <property type="entry name" value="KFase/CYL"/>
</dbReference>
<dbReference type="Proteomes" id="UP000827549">
    <property type="component" value="Chromosome 8"/>
</dbReference>
<dbReference type="RefSeq" id="XP_062632398.1">
    <property type="nucleotide sequence ID" value="XM_062776414.1"/>
</dbReference>
<protein>
    <recommendedName>
        <fullName evidence="4">Cyclase</fullName>
    </recommendedName>
</protein>
<sequence length="321" mass="35875">MPPITRPTFDELKKREGPYLNAWGIYGKDNEYGQTNLITPEAIKRGIASVENGITINLNLPLLDKSLQSAFRGPVVQEVIDYGTWYDDKVSFNTQASTQWDGYRHWGYHDWPEKGQQTYYGGLKAADVMNRDVPDFGIQNLAKKPITSRAHLLDIPRYIAKHKLPPLQALTSNTPITLTLLQAVAKDQGVEFTEGDVLIVRTGYTEAIKALSPDELKKLDLTKGIIGIESTEEVLKWHWEQGFAAVATDALAYEVFPFDESRPSLHQTFLAAWGLPIGELFDLRELARITEEKSKWTFLLTSMGLNIDGGVGTPANAQAIL</sequence>
<dbReference type="PANTHER" id="PTHR34861:SF11">
    <property type="entry name" value="CYCLASE"/>
    <property type="match status" value="1"/>
</dbReference>
<dbReference type="Gene3D" id="3.50.30.50">
    <property type="entry name" value="Putative cyclase"/>
    <property type="match status" value="1"/>
</dbReference>
<organism evidence="2 3">
    <name type="scientific">Vanrija pseudolonga</name>
    <dbReference type="NCBI Taxonomy" id="143232"/>
    <lineage>
        <taxon>Eukaryota</taxon>
        <taxon>Fungi</taxon>
        <taxon>Dikarya</taxon>
        <taxon>Basidiomycota</taxon>
        <taxon>Agaricomycotina</taxon>
        <taxon>Tremellomycetes</taxon>
        <taxon>Trichosporonales</taxon>
        <taxon>Trichosporonaceae</taxon>
        <taxon>Vanrija</taxon>
    </lineage>
</organism>
<name>A0AAF0YIM3_9TREE</name>
<evidence type="ECO:0000313" key="2">
    <source>
        <dbReference type="EMBL" id="WOO86372.1"/>
    </source>
</evidence>
<accession>A0AAF0YIM3</accession>
<evidence type="ECO:0008006" key="4">
    <source>
        <dbReference type="Google" id="ProtNLM"/>
    </source>
</evidence>